<dbReference type="AlphaFoldDB" id="A0A8K0SZX3"/>
<dbReference type="InterPro" id="IPR039632">
    <property type="entry name" value="TMEM42"/>
</dbReference>
<dbReference type="PANTHER" id="PTHR31965">
    <property type="entry name" value="TRANSMEMBRANE PROTEIN 42"/>
    <property type="match status" value="1"/>
</dbReference>
<dbReference type="InterPro" id="IPR037185">
    <property type="entry name" value="EmrE-like"/>
</dbReference>
<keyword evidence="2" id="KW-1133">Transmembrane helix</keyword>
<feature type="transmembrane region" description="Helical" evidence="2">
    <location>
        <begin position="39"/>
        <end position="57"/>
    </location>
</feature>
<feature type="transmembrane region" description="Helical" evidence="2">
    <location>
        <begin position="121"/>
        <end position="141"/>
    </location>
</feature>
<feature type="transmembrane region" description="Helical" evidence="2">
    <location>
        <begin position="147"/>
        <end position="163"/>
    </location>
</feature>
<keyword evidence="2" id="KW-0812">Transmembrane</keyword>
<evidence type="ECO:0008006" key="5">
    <source>
        <dbReference type="Google" id="ProtNLM"/>
    </source>
</evidence>
<feature type="compositionally biased region" description="Basic and acidic residues" evidence="1">
    <location>
        <begin position="183"/>
        <end position="195"/>
    </location>
</feature>
<keyword evidence="2" id="KW-0472">Membrane</keyword>
<keyword evidence="4" id="KW-1185">Reference proteome</keyword>
<evidence type="ECO:0000313" key="3">
    <source>
        <dbReference type="EMBL" id="KAH7327964.1"/>
    </source>
</evidence>
<feature type="region of interest" description="Disordered" evidence="1">
    <location>
        <begin position="1"/>
        <end position="27"/>
    </location>
</feature>
<proteinExistence type="predicted"/>
<dbReference type="PANTHER" id="PTHR31965:SF1">
    <property type="entry name" value="TRANSMEMBRANE PROTEIN 42"/>
    <property type="match status" value="1"/>
</dbReference>
<sequence length="215" mass="23143">MVRQRHTKSPRETASVPSRQPTTSKDDATMAASGLRSQWIFFAVASGACAAFNGVFAKLTTTELTTIISQSIASFLGLSDIEKFVEIAVRAAFFALNLTFNGVMWTLFTTALARGTSTTQVSIMNTSTNFMLTALLGLFIFSESLPPMWWAGATLLIIGNVIVGRKDESKDAAAAEAGYVPVVDRERTSGDGDANKDDEDEDVIDLGNAADDRTR</sequence>
<dbReference type="SUPFAM" id="SSF103481">
    <property type="entry name" value="Multidrug resistance efflux transporter EmrE"/>
    <property type="match status" value="1"/>
</dbReference>
<organism evidence="3 4">
    <name type="scientific">Stachybotrys elegans</name>
    <dbReference type="NCBI Taxonomy" id="80388"/>
    <lineage>
        <taxon>Eukaryota</taxon>
        <taxon>Fungi</taxon>
        <taxon>Dikarya</taxon>
        <taxon>Ascomycota</taxon>
        <taxon>Pezizomycotina</taxon>
        <taxon>Sordariomycetes</taxon>
        <taxon>Hypocreomycetidae</taxon>
        <taxon>Hypocreales</taxon>
        <taxon>Stachybotryaceae</taxon>
        <taxon>Stachybotrys</taxon>
    </lineage>
</organism>
<gene>
    <name evidence="3" type="ORF">B0I35DRAFT_416191</name>
</gene>
<dbReference type="Proteomes" id="UP000813444">
    <property type="component" value="Unassembled WGS sequence"/>
</dbReference>
<name>A0A8K0SZX3_9HYPO</name>
<accession>A0A8K0SZX3</accession>
<dbReference type="EMBL" id="JAGPNK010000001">
    <property type="protein sequence ID" value="KAH7327964.1"/>
    <property type="molecule type" value="Genomic_DNA"/>
</dbReference>
<reference evidence="3" key="1">
    <citation type="journal article" date="2021" name="Nat. Commun.">
        <title>Genetic determinants of endophytism in the Arabidopsis root mycobiome.</title>
        <authorList>
            <person name="Mesny F."/>
            <person name="Miyauchi S."/>
            <person name="Thiergart T."/>
            <person name="Pickel B."/>
            <person name="Atanasova L."/>
            <person name="Karlsson M."/>
            <person name="Huettel B."/>
            <person name="Barry K.W."/>
            <person name="Haridas S."/>
            <person name="Chen C."/>
            <person name="Bauer D."/>
            <person name="Andreopoulos W."/>
            <person name="Pangilinan J."/>
            <person name="LaButti K."/>
            <person name="Riley R."/>
            <person name="Lipzen A."/>
            <person name="Clum A."/>
            <person name="Drula E."/>
            <person name="Henrissat B."/>
            <person name="Kohler A."/>
            <person name="Grigoriev I.V."/>
            <person name="Martin F.M."/>
            <person name="Hacquard S."/>
        </authorList>
    </citation>
    <scope>NUCLEOTIDE SEQUENCE</scope>
    <source>
        <strain evidence="3">MPI-CAGE-CH-0235</strain>
    </source>
</reference>
<comment type="caution">
    <text evidence="3">The sequence shown here is derived from an EMBL/GenBank/DDBJ whole genome shotgun (WGS) entry which is preliminary data.</text>
</comment>
<feature type="transmembrane region" description="Helical" evidence="2">
    <location>
        <begin position="87"/>
        <end position="109"/>
    </location>
</feature>
<dbReference type="OrthoDB" id="5854584at2759"/>
<evidence type="ECO:0000256" key="1">
    <source>
        <dbReference type="SAM" id="MobiDB-lite"/>
    </source>
</evidence>
<evidence type="ECO:0000256" key="2">
    <source>
        <dbReference type="SAM" id="Phobius"/>
    </source>
</evidence>
<protein>
    <recommendedName>
        <fullName evidence="5">EamA domain-containing protein</fullName>
    </recommendedName>
</protein>
<evidence type="ECO:0000313" key="4">
    <source>
        <dbReference type="Proteomes" id="UP000813444"/>
    </source>
</evidence>
<feature type="region of interest" description="Disordered" evidence="1">
    <location>
        <begin position="183"/>
        <end position="215"/>
    </location>
</feature>